<dbReference type="EMBL" id="JBHLVO010000028">
    <property type="protein sequence ID" value="MFC0274002.1"/>
    <property type="molecule type" value="Genomic_DNA"/>
</dbReference>
<evidence type="ECO:0000313" key="1">
    <source>
        <dbReference type="EMBL" id="MFC0274002.1"/>
    </source>
</evidence>
<proteinExistence type="predicted"/>
<dbReference type="Proteomes" id="UP001589854">
    <property type="component" value="Unassembled WGS sequence"/>
</dbReference>
<evidence type="ECO:0000313" key="2">
    <source>
        <dbReference type="Proteomes" id="UP001589854"/>
    </source>
</evidence>
<gene>
    <name evidence="1" type="ORF">ACFFIX_21850</name>
</gene>
<reference evidence="1 2" key="1">
    <citation type="submission" date="2024-09" db="EMBL/GenBank/DDBJ databases">
        <authorList>
            <person name="Sun Q."/>
            <person name="Mori K."/>
        </authorList>
    </citation>
    <scope>NUCLEOTIDE SEQUENCE [LARGE SCALE GENOMIC DNA]</scope>
    <source>
        <strain evidence="1 2">CCM 7228</strain>
    </source>
</reference>
<organism evidence="1 2">
    <name type="scientific">Metabacillus herbersteinensis</name>
    <dbReference type="NCBI Taxonomy" id="283816"/>
    <lineage>
        <taxon>Bacteria</taxon>
        <taxon>Bacillati</taxon>
        <taxon>Bacillota</taxon>
        <taxon>Bacilli</taxon>
        <taxon>Bacillales</taxon>
        <taxon>Bacillaceae</taxon>
        <taxon>Metabacillus</taxon>
    </lineage>
</organism>
<comment type="caution">
    <text evidence="1">The sequence shown here is derived from an EMBL/GenBank/DDBJ whole genome shotgun (WGS) entry which is preliminary data.</text>
</comment>
<accession>A0ABV6GM52</accession>
<name>A0ABV6GM52_9BACI</name>
<dbReference type="RefSeq" id="WP_378937822.1">
    <property type="nucleotide sequence ID" value="NZ_JBHLVO010000028.1"/>
</dbReference>
<protein>
    <recommendedName>
        <fullName evidence="3">IS4 family transposase</fullName>
    </recommendedName>
</protein>
<keyword evidence="2" id="KW-1185">Reference proteome</keyword>
<evidence type="ECO:0008006" key="3">
    <source>
        <dbReference type="Google" id="ProtNLM"/>
    </source>
</evidence>
<feature type="non-terminal residue" evidence="1">
    <location>
        <position position="1"/>
    </location>
</feature>
<sequence>QFRAIIPILVQLSRFSCNYLSSRAIIRAVVQVSPNNHAFSHRYLFKAQLLCMNNHLSGKLSSISHFKEGI</sequence>